<keyword evidence="1" id="KW-0597">Phosphoprotein</keyword>
<dbReference type="OrthoDB" id="5485098at2"/>
<evidence type="ECO:0000259" key="3">
    <source>
        <dbReference type="PROSITE" id="PS50006"/>
    </source>
</evidence>
<evidence type="ECO:0000256" key="2">
    <source>
        <dbReference type="SAM" id="MobiDB-lite"/>
    </source>
</evidence>
<sequence length="416" mass="42928">MAEYLPDHGGRWLTAVRDEAMLVLPAERRDDLLALWPRLDGDAAAHVIDRLAGSGITAAPSFALVVREPATGIARALVRGDLRVTLGEVEVSAAGVSTWQERAVEGRPDARVVVAGGEDAEEATRLPILEGVVAASVVEWSVGGATARPAPVVAAAERPTERAAEPVAPVEPAVDAASSELAAEPVVPDERTMVPEDTIVGVSRTERPTFDRHEPSRVGAAAVASQPPSTDASVVAPVIVPPDFGSAPPARPEPAAPPAPATGPAAPALGDHDGLTVAAADLRRLRERRDADVVREPAASAPTSPPLALRMPDGSIEPIVGELVLGRAPAIGRVAGTRVPRPVVIGAGDPDISRTHLRVAVEGGTVVVTDLDSRNGTQVVAPGQPPLRLRPSEATPVLPDTVIDLGGGWSIQVVTR</sequence>
<proteinExistence type="predicted"/>
<dbReference type="Proteomes" id="UP000433071">
    <property type="component" value="Unassembled WGS sequence"/>
</dbReference>
<comment type="caution">
    <text evidence="4">The sequence shown here is derived from an EMBL/GenBank/DDBJ whole genome shotgun (WGS) entry which is preliminary data.</text>
</comment>
<feature type="domain" description="FHA" evidence="3">
    <location>
        <begin position="323"/>
        <end position="379"/>
    </location>
</feature>
<evidence type="ECO:0000313" key="4">
    <source>
        <dbReference type="EMBL" id="MTH69262.1"/>
    </source>
</evidence>
<protein>
    <submittedName>
        <fullName evidence="4">FHA domain-containing protein</fullName>
    </submittedName>
</protein>
<dbReference type="PROSITE" id="PS50006">
    <property type="entry name" value="FHA_DOMAIN"/>
    <property type="match status" value="1"/>
</dbReference>
<feature type="region of interest" description="Disordered" evidence="2">
    <location>
        <begin position="291"/>
        <end position="312"/>
    </location>
</feature>
<gene>
    <name evidence="4" type="ORF">GJ743_12875</name>
</gene>
<name>A0A6I3MAV6_9MICO</name>
<dbReference type="CDD" id="cd00060">
    <property type="entry name" value="FHA"/>
    <property type="match status" value="1"/>
</dbReference>
<dbReference type="Pfam" id="PF00498">
    <property type="entry name" value="FHA"/>
    <property type="match status" value="1"/>
</dbReference>
<dbReference type="AlphaFoldDB" id="A0A6I3MAV6"/>
<feature type="region of interest" description="Disordered" evidence="2">
    <location>
        <begin position="243"/>
        <end position="272"/>
    </location>
</feature>
<reference evidence="4 5" key="1">
    <citation type="submission" date="2019-11" db="EMBL/GenBank/DDBJ databases">
        <title>Agromyces kandeliae sp. nov., isolated from mangrove soil.</title>
        <authorList>
            <person name="Wang R."/>
        </authorList>
    </citation>
    <scope>NUCLEOTIDE SEQUENCE [LARGE SCALE GENOMIC DNA]</scope>
    <source>
        <strain evidence="4 5">JCM 11433</strain>
    </source>
</reference>
<evidence type="ECO:0000256" key="1">
    <source>
        <dbReference type="ARBA" id="ARBA00022553"/>
    </source>
</evidence>
<keyword evidence="5" id="KW-1185">Reference proteome</keyword>
<dbReference type="RefSeq" id="WP_155052265.1">
    <property type="nucleotide sequence ID" value="NZ_BAAAIB010000008.1"/>
</dbReference>
<dbReference type="InterPro" id="IPR000253">
    <property type="entry name" value="FHA_dom"/>
</dbReference>
<dbReference type="SUPFAM" id="SSF49879">
    <property type="entry name" value="SMAD/FHA domain"/>
    <property type="match status" value="1"/>
</dbReference>
<dbReference type="EMBL" id="WMLB01000025">
    <property type="protein sequence ID" value="MTH69262.1"/>
    <property type="molecule type" value="Genomic_DNA"/>
</dbReference>
<dbReference type="InterPro" id="IPR008984">
    <property type="entry name" value="SMAD_FHA_dom_sf"/>
</dbReference>
<organism evidence="4 5">
    <name type="scientific">Agromyces bracchium</name>
    <dbReference type="NCBI Taxonomy" id="88376"/>
    <lineage>
        <taxon>Bacteria</taxon>
        <taxon>Bacillati</taxon>
        <taxon>Actinomycetota</taxon>
        <taxon>Actinomycetes</taxon>
        <taxon>Micrococcales</taxon>
        <taxon>Microbacteriaceae</taxon>
        <taxon>Agromyces</taxon>
    </lineage>
</organism>
<feature type="compositionally biased region" description="Low complexity" evidence="2">
    <location>
        <begin position="296"/>
        <end position="309"/>
    </location>
</feature>
<dbReference type="Gene3D" id="2.60.200.20">
    <property type="match status" value="1"/>
</dbReference>
<accession>A0A6I3MAV6</accession>
<evidence type="ECO:0000313" key="5">
    <source>
        <dbReference type="Proteomes" id="UP000433071"/>
    </source>
</evidence>
<feature type="compositionally biased region" description="Pro residues" evidence="2">
    <location>
        <begin position="249"/>
        <end position="261"/>
    </location>
</feature>